<name>A0A8E1USH8_9BACT</name>
<comment type="caution">
    <text evidence="1">The sequence shown here is derived from an EMBL/GenBank/DDBJ whole genome shotgun (WGS) entry which is preliminary data.</text>
</comment>
<gene>
    <name evidence="1" type="ORF">ACU52_04545</name>
</gene>
<sequence>MSANAQDYYAAATYDADKNVVMAEEFQNAVIDTQNGKSVVTVDLTNVTMTAVGGTTPKEIDKDANVSEWNAIEWKTGNQGDIEFPYVQGTGNPYVKLLAEEVITDGQPTGTYRPAYEYYEPDGSKGLPVSGLYYEFKAKAEGTLVLGVWINKGNRKLFVVDKETQKALTPNVDYTLDGYENGVTNEDGTKAYTMGIPTKGTEGDDLYIWGAKGGGQAIWGWLNIHMKADQTYMVFLHSAQIGVSDVEFEAGTSGINDITNNTFDADAPVYNLAGQRVSKDAKGILIQNGKKFIRK</sequence>
<organism evidence="1 2">
    <name type="scientific">Xylanibacter rarus</name>
    <dbReference type="NCBI Taxonomy" id="1676614"/>
    <lineage>
        <taxon>Bacteria</taxon>
        <taxon>Pseudomonadati</taxon>
        <taxon>Bacteroidota</taxon>
        <taxon>Bacteroidia</taxon>
        <taxon>Bacteroidales</taxon>
        <taxon>Prevotellaceae</taxon>
        <taxon>Xylanibacter</taxon>
    </lineage>
</organism>
<evidence type="ECO:0000313" key="1">
    <source>
        <dbReference type="EMBL" id="KOO69143.1"/>
    </source>
</evidence>
<dbReference type="EMBL" id="LFQU01000005">
    <property type="protein sequence ID" value="KOO69143.1"/>
    <property type="molecule type" value="Genomic_DNA"/>
</dbReference>
<accession>A0A8E1USH8</accession>
<dbReference type="AlphaFoldDB" id="A0A8E1USH8"/>
<proteinExistence type="predicted"/>
<keyword evidence="2" id="KW-1185">Reference proteome</keyword>
<reference evidence="1 2" key="1">
    <citation type="submission" date="2015-06" db="EMBL/GenBank/DDBJ databases">
        <title>Prevotella sp. 109, sp. nov., a novel member of the family Prevotellaceae isolated from human faeces.</title>
        <authorList>
            <person name="Shkoporov A.N."/>
            <person name="Chaplin A.V."/>
            <person name="Kafarskaia L.I."/>
            <person name="Efimov B.A."/>
        </authorList>
    </citation>
    <scope>NUCLEOTIDE SEQUENCE [LARGE SCALE GENOMIC DNA]</scope>
    <source>
        <strain evidence="1 2">109</strain>
    </source>
</reference>
<protein>
    <submittedName>
        <fullName evidence="1">Uncharacterized protein</fullName>
    </submittedName>
</protein>
<dbReference type="Proteomes" id="UP000036951">
    <property type="component" value="Unassembled WGS sequence"/>
</dbReference>
<evidence type="ECO:0000313" key="2">
    <source>
        <dbReference type="Proteomes" id="UP000036951"/>
    </source>
</evidence>